<sequence>MSSTPASASAYSGQESNRVEVGRLADGTAVRDPKERTAGYFTTGQQRAAFIDAVKNERFG</sequence>
<dbReference type="EMBL" id="JPMV01000039">
    <property type="protein sequence ID" value="KGI79788.1"/>
    <property type="molecule type" value="Genomic_DNA"/>
</dbReference>
<feature type="compositionally biased region" description="Polar residues" evidence="1">
    <location>
        <begin position="1"/>
        <end position="16"/>
    </location>
</feature>
<dbReference type="InterPro" id="IPR007278">
    <property type="entry name" value="DUF397"/>
</dbReference>
<feature type="region of interest" description="Disordered" evidence="1">
    <location>
        <begin position="1"/>
        <end position="41"/>
    </location>
</feature>
<keyword evidence="5" id="KW-1185">Reference proteome</keyword>
<evidence type="ECO:0000256" key="1">
    <source>
        <dbReference type="SAM" id="MobiDB-lite"/>
    </source>
</evidence>
<dbReference type="AlphaFoldDB" id="A0A099D0N1"/>
<feature type="domain" description="DUF397" evidence="2">
    <location>
        <begin position="9"/>
        <end position="55"/>
    </location>
</feature>
<evidence type="ECO:0000313" key="6">
    <source>
        <dbReference type="Proteomes" id="UP000215043"/>
    </source>
</evidence>
<dbReference type="RefSeq" id="WP_043577447.1">
    <property type="nucleotide sequence ID" value="NZ_CP022752.1"/>
</dbReference>
<reference evidence="3 6" key="2">
    <citation type="submission" date="2017-08" db="EMBL/GenBank/DDBJ databases">
        <title>The complete genome sequence of moderately halophilic actinomycete Actinopolyspora erythraea YIM 90600, the producer of novel erythromycin, novel actinopolysporins A-C and tubercidin.</title>
        <authorList>
            <person name="Yin M."/>
            <person name="Tang S."/>
        </authorList>
    </citation>
    <scope>NUCLEOTIDE SEQUENCE [LARGE SCALE GENOMIC DNA]</scope>
    <source>
        <strain evidence="3 6">YIM 90600</strain>
    </source>
</reference>
<dbReference type="Proteomes" id="UP000215043">
    <property type="component" value="Chromosome"/>
</dbReference>
<accession>A0A099D0N1</accession>
<dbReference type="Pfam" id="PF04149">
    <property type="entry name" value="DUF397"/>
    <property type="match status" value="1"/>
</dbReference>
<evidence type="ECO:0000313" key="4">
    <source>
        <dbReference type="EMBL" id="KGI79788.1"/>
    </source>
</evidence>
<evidence type="ECO:0000313" key="3">
    <source>
        <dbReference type="EMBL" id="ASU78022.1"/>
    </source>
</evidence>
<dbReference type="KEGG" id="aey:CDG81_06530"/>
<evidence type="ECO:0000313" key="5">
    <source>
        <dbReference type="Proteomes" id="UP000029737"/>
    </source>
</evidence>
<dbReference type="Proteomes" id="UP000029737">
    <property type="component" value="Unassembled WGS sequence"/>
</dbReference>
<dbReference type="OrthoDB" id="3436866at2"/>
<dbReference type="EMBL" id="CP022752">
    <property type="protein sequence ID" value="ASU78022.1"/>
    <property type="molecule type" value="Genomic_DNA"/>
</dbReference>
<evidence type="ECO:0000259" key="2">
    <source>
        <dbReference type="Pfam" id="PF04149"/>
    </source>
</evidence>
<organism evidence="3 6">
    <name type="scientific">Actinopolyspora erythraea</name>
    <dbReference type="NCBI Taxonomy" id="414996"/>
    <lineage>
        <taxon>Bacteria</taxon>
        <taxon>Bacillati</taxon>
        <taxon>Actinomycetota</taxon>
        <taxon>Actinomycetes</taxon>
        <taxon>Actinopolysporales</taxon>
        <taxon>Actinopolysporaceae</taxon>
        <taxon>Actinopolyspora</taxon>
    </lineage>
</organism>
<dbReference type="HOGENOM" id="CLU_131550_3_2_11"/>
<gene>
    <name evidence="3" type="ORF">CDG81_06530</name>
    <name evidence="4" type="ORF">IL38_21565</name>
</gene>
<name>A0A099D0N1_9ACTN</name>
<protein>
    <submittedName>
        <fullName evidence="3">DUF397 domain-containing protein</fullName>
    </submittedName>
</protein>
<proteinExistence type="predicted"/>
<feature type="compositionally biased region" description="Basic and acidic residues" evidence="1">
    <location>
        <begin position="17"/>
        <end position="37"/>
    </location>
</feature>
<reference evidence="4 5" key="1">
    <citation type="journal article" date="2014" name="PLoS ONE">
        <title>Identification and Characterization of a New Erythromycin Biosynthetic Gene Cluster in Actinopolyspora erythraea YIM90600, a Novel Erythronolide-Producing Halophilic Actinomycete Isolated from Salt Field.</title>
        <authorList>
            <person name="Chen D."/>
            <person name="Feng J."/>
            <person name="Huang L."/>
            <person name="Zhang Q."/>
            <person name="Wu J."/>
            <person name="Zhu X."/>
            <person name="Duan Y."/>
            <person name="Xu Z."/>
        </authorList>
    </citation>
    <scope>NUCLEOTIDE SEQUENCE [LARGE SCALE GENOMIC DNA]</scope>
    <source>
        <strain evidence="4 5">YIM90600</strain>
    </source>
</reference>